<protein>
    <recommendedName>
        <fullName evidence="1">gamma-glutamylcyclotransferase</fullName>
        <ecNumber evidence="1">4.3.2.9</ecNumber>
    </recommendedName>
</protein>
<evidence type="ECO:0000256" key="1">
    <source>
        <dbReference type="ARBA" id="ARBA00012346"/>
    </source>
</evidence>
<dbReference type="SUPFAM" id="SSF110857">
    <property type="entry name" value="Gamma-glutamyl cyclotransferase-like"/>
    <property type="match status" value="1"/>
</dbReference>
<feature type="compositionally biased region" description="Basic and acidic residues" evidence="3">
    <location>
        <begin position="119"/>
        <end position="133"/>
    </location>
</feature>
<evidence type="ECO:0000256" key="2">
    <source>
        <dbReference type="ARBA" id="ARBA00023239"/>
    </source>
</evidence>
<accession>A0ABR0EDE7</accession>
<reference evidence="5 6" key="1">
    <citation type="journal article" date="2023" name="G3 (Bethesda)">
        <title>A chromosome-level genome assembly of Zasmidium syzygii isolated from banana leaves.</title>
        <authorList>
            <person name="van Westerhoven A.C."/>
            <person name="Mehrabi R."/>
            <person name="Talebi R."/>
            <person name="Steentjes M.B.F."/>
            <person name="Corcolon B."/>
            <person name="Chong P.A."/>
            <person name="Kema G.H.J."/>
            <person name="Seidl M.F."/>
        </authorList>
    </citation>
    <scope>NUCLEOTIDE SEQUENCE [LARGE SCALE GENOMIC DNA]</scope>
    <source>
        <strain evidence="5 6">P124</strain>
    </source>
</reference>
<gene>
    <name evidence="5" type="ORF">PRZ48_010034</name>
</gene>
<dbReference type="InterPro" id="IPR036568">
    <property type="entry name" value="GGCT-like_sf"/>
</dbReference>
<comment type="caution">
    <text evidence="5">The sequence shown here is derived from an EMBL/GenBank/DDBJ whole genome shotgun (WGS) entry which is preliminary data.</text>
</comment>
<dbReference type="PANTHER" id="PTHR12935:SF0">
    <property type="entry name" value="GAMMA-GLUTAMYLCYCLOTRANSFERASE"/>
    <property type="match status" value="1"/>
</dbReference>
<evidence type="ECO:0000256" key="3">
    <source>
        <dbReference type="SAM" id="MobiDB-lite"/>
    </source>
</evidence>
<evidence type="ECO:0000313" key="6">
    <source>
        <dbReference type="Proteomes" id="UP001305779"/>
    </source>
</evidence>
<feature type="region of interest" description="Disordered" evidence="3">
    <location>
        <begin position="111"/>
        <end position="133"/>
    </location>
</feature>
<dbReference type="EC" id="4.3.2.9" evidence="1"/>
<dbReference type="InterPro" id="IPR013024">
    <property type="entry name" value="GGCT-like"/>
</dbReference>
<dbReference type="InterPro" id="IPR017939">
    <property type="entry name" value="G-Glutamylcylcotransferase"/>
</dbReference>
<keyword evidence="6" id="KW-1185">Reference proteome</keyword>
<dbReference type="InterPro" id="IPR009288">
    <property type="entry name" value="AIG2-like_dom"/>
</dbReference>
<dbReference type="Gene3D" id="3.10.490.10">
    <property type="entry name" value="Gamma-glutamyl cyclotransferase-like"/>
    <property type="match status" value="1"/>
</dbReference>
<dbReference type="EMBL" id="JAXOVC010000007">
    <property type="protein sequence ID" value="KAK4499519.1"/>
    <property type="molecule type" value="Genomic_DNA"/>
</dbReference>
<sequence>MSKPTVYFGYGSNLWRHQMRTRCPTSKYLGIARLKNYKWIIYDRGYANIVEIKDEDKTSSKYDYRKEVWGLVYSLEQSDEDRLDGNEGVPIAYTKEWIECEFWPTSESEEDALASEQFPNDHESSKGKPDISKQPKKVDMLVYINRKGTDGDYDPKKEYIYRMNMGIKDALKEGMPKGYVKQVLRDYIPEREDGDVVEIAKRQALDFQDEN</sequence>
<dbReference type="CDD" id="cd06661">
    <property type="entry name" value="GGCT_like"/>
    <property type="match status" value="1"/>
</dbReference>
<feature type="domain" description="Gamma-glutamylcyclotransferase AIG2-like" evidence="4">
    <location>
        <begin position="7"/>
        <end position="105"/>
    </location>
</feature>
<organism evidence="5 6">
    <name type="scientific">Zasmidium cellare</name>
    <name type="common">Wine cellar mold</name>
    <name type="synonym">Racodium cellare</name>
    <dbReference type="NCBI Taxonomy" id="395010"/>
    <lineage>
        <taxon>Eukaryota</taxon>
        <taxon>Fungi</taxon>
        <taxon>Dikarya</taxon>
        <taxon>Ascomycota</taxon>
        <taxon>Pezizomycotina</taxon>
        <taxon>Dothideomycetes</taxon>
        <taxon>Dothideomycetidae</taxon>
        <taxon>Mycosphaerellales</taxon>
        <taxon>Mycosphaerellaceae</taxon>
        <taxon>Zasmidium</taxon>
    </lineage>
</organism>
<dbReference type="PANTHER" id="PTHR12935">
    <property type="entry name" value="GAMMA-GLUTAMYLCYCLOTRANSFERASE"/>
    <property type="match status" value="1"/>
</dbReference>
<dbReference type="Pfam" id="PF06094">
    <property type="entry name" value="GGACT"/>
    <property type="match status" value="1"/>
</dbReference>
<proteinExistence type="predicted"/>
<evidence type="ECO:0000259" key="4">
    <source>
        <dbReference type="Pfam" id="PF06094"/>
    </source>
</evidence>
<keyword evidence="2" id="KW-0456">Lyase</keyword>
<name>A0ABR0EDE7_ZASCE</name>
<dbReference type="Proteomes" id="UP001305779">
    <property type="component" value="Unassembled WGS sequence"/>
</dbReference>
<evidence type="ECO:0000313" key="5">
    <source>
        <dbReference type="EMBL" id="KAK4499519.1"/>
    </source>
</evidence>